<evidence type="ECO:0000313" key="2">
    <source>
        <dbReference type="Proteomes" id="UP001190700"/>
    </source>
</evidence>
<keyword evidence="2" id="KW-1185">Reference proteome</keyword>
<evidence type="ECO:0000313" key="1">
    <source>
        <dbReference type="EMBL" id="KAK3268184.1"/>
    </source>
</evidence>
<sequence length="86" mass="8556">MLAGAQRRAVGWRTTRTRTARLAAADLVIDVDGAPALLCVDGSATGVDLSAYGLFAVGGAQAQDGADDGLLVTLYDELGGGASASC</sequence>
<dbReference type="Proteomes" id="UP001190700">
    <property type="component" value="Unassembled WGS sequence"/>
</dbReference>
<organism evidence="1 2">
    <name type="scientific">Cymbomonas tetramitiformis</name>
    <dbReference type="NCBI Taxonomy" id="36881"/>
    <lineage>
        <taxon>Eukaryota</taxon>
        <taxon>Viridiplantae</taxon>
        <taxon>Chlorophyta</taxon>
        <taxon>Pyramimonadophyceae</taxon>
        <taxon>Pyramimonadales</taxon>
        <taxon>Pyramimonadaceae</taxon>
        <taxon>Cymbomonas</taxon>
    </lineage>
</organism>
<accession>A0AAE0FY67</accession>
<proteinExistence type="predicted"/>
<gene>
    <name evidence="1" type="ORF">CYMTET_23304</name>
</gene>
<protein>
    <submittedName>
        <fullName evidence="1">Uncharacterized protein</fullName>
    </submittedName>
</protein>
<dbReference type="AlphaFoldDB" id="A0AAE0FY67"/>
<name>A0AAE0FY67_9CHLO</name>
<dbReference type="EMBL" id="LGRX02011976">
    <property type="protein sequence ID" value="KAK3268184.1"/>
    <property type="molecule type" value="Genomic_DNA"/>
</dbReference>
<comment type="caution">
    <text evidence="1">The sequence shown here is derived from an EMBL/GenBank/DDBJ whole genome shotgun (WGS) entry which is preliminary data.</text>
</comment>
<reference evidence="1 2" key="1">
    <citation type="journal article" date="2015" name="Genome Biol. Evol.">
        <title>Comparative Genomics of a Bacterivorous Green Alga Reveals Evolutionary Causalities and Consequences of Phago-Mixotrophic Mode of Nutrition.</title>
        <authorList>
            <person name="Burns J.A."/>
            <person name="Paasch A."/>
            <person name="Narechania A."/>
            <person name="Kim E."/>
        </authorList>
    </citation>
    <scope>NUCLEOTIDE SEQUENCE [LARGE SCALE GENOMIC DNA]</scope>
    <source>
        <strain evidence="1 2">PLY_AMNH</strain>
    </source>
</reference>